<organism evidence="1 2">
    <name type="scientific">Shewanella chilikensis</name>
    <dbReference type="NCBI Taxonomy" id="558541"/>
    <lineage>
        <taxon>Bacteria</taxon>
        <taxon>Pseudomonadati</taxon>
        <taxon>Pseudomonadota</taxon>
        <taxon>Gammaproteobacteria</taxon>
        <taxon>Alteromonadales</taxon>
        <taxon>Shewanellaceae</taxon>
        <taxon>Shewanella</taxon>
    </lineage>
</organism>
<gene>
    <name evidence="1" type="ORF">C8J23_10596</name>
</gene>
<accession>A0ABX5PR92</accession>
<reference evidence="1 2" key="1">
    <citation type="submission" date="2018-06" db="EMBL/GenBank/DDBJ databases">
        <title>Genomic Encyclopedia of Type Strains, Phase III (KMG-III): the genomes of soil and plant-associated and newly described type strains.</title>
        <authorList>
            <person name="Whitman W."/>
        </authorList>
    </citation>
    <scope>NUCLEOTIDE SEQUENCE [LARGE SCALE GENOMIC DNA]</scope>
    <source>
        <strain evidence="1 2">JC5</strain>
    </source>
</reference>
<evidence type="ECO:0000313" key="1">
    <source>
        <dbReference type="EMBL" id="PYE60019.1"/>
    </source>
</evidence>
<proteinExistence type="predicted"/>
<comment type="caution">
    <text evidence="1">The sequence shown here is derived from an EMBL/GenBank/DDBJ whole genome shotgun (WGS) entry which is preliminary data.</text>
</comment>
<dbReference type="EMBL" id="QJSY01000005">
    <property type="protein sequence ID" value="PYE60019.1"/>
    <property type="molecule type" value="Genomic_DNA"/>
</dbReference>
<keyword evidence="2" id="KW-1185">Reference proteome</keyword>
<evidence type="ECO:0000313" key="2">
    <source>
        <dbReference type="Proteomes" id="UP000247584"/>
    </source>
</evidence>
<protein>
    <submittedName>
        <fullName evidence="1">Uncharacterized protein</fullName>
    </submittedName>
</protein>
<dbReference type="Proteomes" id="UP000247584">
    <property type="component" value="Unassembled WGS sequence"/>
</dbReference>
<name>A0ABX5PR92_9GAMM</name>
<sequence>MMFSSSTRLGRLTLFCQAGLQLHVNDGDKLVNIFSDPMYFWPVSGIKLVNVPGSCKSYHSAIVRGRYLSALYYRR</sequence>